<dbReference type="AlphaFoldDB" id="A0A223NUX3"/>
<dbReference type="CDD" id="cd06561">
    <property type="entry name" value="AlkD_like"/>
    <property type="match status" value="1"/>
</dbReference>
<accession>A0A223NUX3</accession>
<dbReference type="Gene3D" id="1.25.10.90">
    <property type="match status" value="1"/>
</dbReference>
<reference evidence="1 2" key="1">
    <citation type="submission" date="2017-08" db="EMBL/GenBank/DDBJ databases">
        <title>Complete genome sequence of Mucilaginibacter sp. strain BJC16-A31.</title>
        <authorList>
            <consortium name="Henan University of Science and Technology"/>
            <person name="You X."/>
        </authorList>
    </citation>
    <scope>NUCLEOTIDE SEQUENCE [LARGE SCALE GENOMIC DNA]</scope>
    <source>
        <strain evidence="1 2">BJC16-A31</strain>
    </source>
</reference>
<organism evidence="1 2">
    <name type="scientific">Mucilaginibacter xinganensis</name>
    <dbReference type="NCBI Taxonomy" id="1234841"/>
    <lineage>
        <taxon>Bacteria</taxon>
        <taxon>Pseudomonadati</taxon>
        <taxon>Bacteroidota</taxon>
        <taxon>Sphingobacteriia</taxon>
        <taxon>Sphingobacteriales</taxon>
        <taxon>Sphingobacteriaceae</taxon>
        <taxon>Mucilaginibacter</taxon>
    </lineage>
</organism>
<dbReference type="PANTHER" id="PTHR41291:SF1">
    <property type="entry name" value="DNA ALKYLATION REPAIR PROTEIN"/>
    <property type="match status" value="1"/>
</dbReference>
<proteinExistence type="predicted"/>
<dbReference type="EMBL" id="CP022743">
    <property type="protein sequence ID" value="ASU33428.1"/>
    <property type="molecule type" value="Genomic_DNA"/>
</dbReference>
<keyword evidence="2" id="KW-1185">Reference proteome</keyword>
<gene>
    <name evidence="1" type="ORF">MuYL_1530</name>
</gene>
<dbReference type="PANTHER" id="PTHR41291">
    <property type="entry name" value="DNA ALKYLATION REPAIR PROTEIN"/>
    <property type="match status" value="1"/>
</dbReference>
<dbReference type="InterPro" id="IPR016024">
    <property type="entry name" value="ARM-type_fold"/>
</dbReference>
<sequence>MTTAEVIDLLKQKSNPANLAGMKRFGINDDFALGIRIPDLRKIARTIKIDHTLALALWKTKIHEARILASMIADPLQFTEAQADEWVLGLNSWDVCDQLCGNLLVRSPFVIRKAFEYASRDEEFVKRAGFVLMAEYAVHGKKAANEVFLAFFPVIEREAVDDRNFVKKAVNWALRQIGKRNPDLRIHAIDSARHISLQISRSAKWIAANALLELSGK</sequence>
<dbReference type="KEGG" id="muc:MuYL_1530"/>
<dbReference type="SUPFAM" id="SSF48371">
    <property type="entry name" value="ARM repeat"/>
    <property type="match status" value="1"/>
</dbReference>
<dbReference type="RefSeq" id="WP_094569886.1">
    <property type="nucleotide sequence ID" value="NZ_CP022743.1"/>
</dbReference>
<name>A0A223NUX3_9SPHI</name>
<evidence type="ECO:0000313" key="1">
    <source>
        <dbReference type="EMBL" id="ASU33428.1"/>
    </source>
</evidence>
<evidence type="ECO:0000313" key="2">
    <source>
        <dbReference type="Proteomes" id="UP000215002"/>
    </source>
</evidence>
<protein>
    <submittedName>
        <fullName evidence="1">DNA alkylation repair protein</fullName>
    </submittedName>
</protein>
<dbReference type="Pfam" id="PF08713">
    <property type="entry name" value="DNA_alkylation"/>
    <property type="match status" value="1"/>
</dbReference>
<dbReference type="InterPro" id="IPR014825">
    <property type="entry name" value="DNA_alkylation"/>
</dbReference>
<dbReference type="Proteomes" id="UP000215002">
    <property type="component" value="Chromosome"/>
</dbReference>
<dbReference type="OrthoDB" id="1117222at2"/>